<evidence type="ECO:0008006" key="3">
    <source>
        <dbReference type="Google" id="ProtNLM"/>
    </source>
</evidence>
<accession>A0ABM7RFJ5</accession>
<dbReference type="Proteomes" id="UP001374893">
    <property type="component" value="Chromosome"/>
</dbReference>
<evidence type="ECO:0000313" key="2">
    <source>
        <dbReference type="Proteomes" id="UP001374893"/>
    </source>
</evidence>
<keyword evidence="2" id="KW-1185">Reference proteome</keyword>
<name>A0ABM7RFJ5_9BACT</name>
<protein>
    <recommendedName>
        <fullName evidence="3">DUF4340 domain-containing protein</fullName>
    </recommendedName>
</protein>
<dbReference type="RefSeq" id="WP_338684770.1">
    <property type="nucleotide sequence ID" value="NZ_AP024702.1"/>
</dbReference>
<reference evidence="1 2" key="1">
    <citation type="submission" date="2021-06" db="EMBL/GenBank/DDBJ databases">
        <title>Complete genome of Haloferula helveola possessing various polysaccharide degrading enzymes.</title>
        <authorList>
            <person name="Takami H."/>
            <person name="Huang C."/>
            <person name="Hamasaki K."/>
        </authorList>
    </citation>
    <scope>NUCLEOTIDE SEQUENCE [LARGE SCALE GENOMIC DNA]</scope>
    <source>
        <strain evidence="1 2">CN-1</strain>
    </source>
</reference>
<proteinExistence type="predicted"/>
<organism evidence="1 2">
    <name type="scientific">Haloferula helveola</name>
    <dbReference type="NCBI Taxonomy" id="490095"/>
    <lineage>
        <taxon>Bacteria</taxon>
        <taxon>Pseudomonadati</taxon>
        <taxon>Verrucomicrobiota</taxon>
        <taxon>Verrucomicrobiia</taxon>
        <taxon>Verrucomicrobiales</taxon>
        <taxon>Verrucomicrobiaceae</taxon>
        <taxon>Haloferula</taxon>
    </lineage>
</organism>
<evidence type="ECO:0000313" key="1">
    <source>
        <dbReference type="EMBL" id="BCX48502.1"/>
    </source>
</evidence>
<sequence length="181" mass="20312">MGRKVKRWLGVVLAVLFVVLCYLLIHAANVRKNPRADDSVMVAGLANALSNFASEYGRLPDPGRYWLETEGPEGAELLQILLGESGPTTTPQNPRLIPFLNIREARGKRGGLYYSAEDDRPYALYDIRGRPLRVALRTTDEKEFSVRYSGQDLVLQNRDFAVWALGEDGVEGTEDDLKSWE</sequence>
<gene>
    <name evidence="1" type="ORF">HAHE_24100</name>
</gene>
<dbReference type="EMBL" id="AP024702">
    <property type="protein sequence ID" value="BCX48502.1"/>
    <property type="molecule type" value="Genomic_DNA"/>
</dbReference>